<dbReference type="GO" id="GO:0043409">
    <property type="term" value="P:negative regulation of MAPK cascade"/>
    <property type="evidence" value="ECO:0007669"/>
    <property type="project" value="TreeGrafter"/>
</dbReference>
<dbReference type="GO" id="GO:0033549">
    <property type="term" value="F:MAP kinase phosphatase activity"/>
    <property type="evidence" value="ECO:0007669"/>
    <property type="project" value="TreeGrafter"/>
</dbReference>
<comment type="caution">
    <text evidence="10">The sequence shown here is derived from an EMBL/GenBank/DDBJ whole genome shotgun (WGS) entry which is preliminary data.</text>
</comment>
<evidence type="ECO:0000256" key="1">
    <source>
        <dbReference type="ARBA" id="ARBA00008601"/>
    </source>
</evidence>
<evidence type="ECO:0000313" key="10">
    <source>
        <dbReference type="EMBL" id="CAG5092911.1"/>
    </source>
</evidence>
<dbReference type="Pfam" id="PF00782">
    <property type="entry name" value="DSPc"/>
    <property type="match status" value="1"/>
</dbReference>
<reference evidence="10" key="1">
    <citation type="submission" date="2021-04" db="EMBL/GenBank/DDBJ databases">
        <authorList>
            <person name="Chebbi M.A.C M."/>
        </authorList>
    </citation>
    <scope>NUCLEOTIDE SEQUENCE</scope>
</reference>
<evidence type="ECO:0000256" key="2">
    <source>
        <dbReference type="ARBA" id="ARBA00022801"/>
    </source>
</evidence>
<dbReference type="InterPro" id="IPR020405">
    <property type="entry name" value="Atypical_DUSP_subfamA"/>
</dbReference>
<dbReference type="PROSITE" id="PS00383">
    <property type="entry name" value="TYR_PHOSPHATASE_1"/>
    <property type="match status" value="1"/>
</dbReference>
<dbReference type="GO" id="GO:0004725">
    <property type="term" value="F:protein tyrosine phosphatase activity"/>
    <property type="evidence" value="ECO:0007669"/>
    <property type="project" value="UniProtKB-EC"/>
</dbReference>
<evidence type="ECO:0000256" key="6">
    <source>
        <dbReference type="PIRSR" id="PIRSR620405-1"/>
    </source>
</evidence>
<evidence type="ECO:0000256" key="5">
    <source>
        <dbReference type="ARBA" id="ARBA00048336"/>
    </source>
</evidence>
<sequence>MRITWRDRDRDFLQHLEGGETTFQTLSRALRDTRSEFKPIPGFEHEVHNYTQDIDCDEVYPNIYIGDAETVKNKPYLQRIGITHVLNAAEGNRFGHVNTNQHYYRDTPIKYFGIPVSDLPTVDISKYFNDVANFIDEALKNNGKVFVHCMMGISRSSTCVIAFLMIKRNMLCEDAIRLIRKSRDIHPNDGFLRQLAALDNQLRRRRL</sequence>
<dbReference type="CDD" id="cd14515">
    <property type="entry name" value="DUSP3-like"/>
    <property type="match status" value="1"/>
</dbReference>
<evidence type="ECO:0000256" key="4">
    <source>
        <dbReference type="ARBA" id="ARBA00047761"/>
    </source>
</evidence>
<dbReference type="InterPro" id="IPR016130">
    <property type="entry name" value="Tyr_Pase_AS"/>
</dbReference>
<dbReference type="SUPFAM" id="SSF52799">
    <property type="entry name" value="(Phosphotyrosine protein) phosphatases II"/>
    <property type="match status" value="1"/>
</dbReference>
<evidence type="ECO:0000256" key="7">
    <source>
        <dbReference type="RuleBase" id="RU366038"/>
    </source>
</evidence>
<dbReference type="PANTHER" id="PTHR45682">
    <property type="entry name" value="AGAP008228-PA"/>
    <property type="match status" value="1"/>
</dbReference>
<evidence type="ECO:0000313" key="11">
    <source>
        <dbReference type="Proteomes" id="UP000786811"/>
    </source>
</evidence>
<organism evidence="10 11">
    <name type="scientific">Cotesia congregata</name>
    <name type="common">Parasitoid wasp</name>
    <name type="synonym">Apanteles congregatus</name>
    <dbReference type="NCBI Taxonomy" id="51543"/>
    <lineage>
        <taxon>Eukaryota</taxon>
        <taxon>Metazoa</taxon>
        <taxon>Ecdysozoa</taxon>
        <taxon>Arthropoda</taxon>
        <taxon>Hexapoda</taxon>
        <taxon>Insecta</taxon>
        <taxon>Pterygota</taxon>
        <taxon>Neoptera</taxon>
        <taxon>Endopterygota</taxon>
        <taxon>Hymenoptera</taxon>
        <taxon>Apocrita</taxon>
        <taxon>Ichneumonoidea</taxon>
        <taxon>Braconidae</taxon>
        <taxon>Microgastrinae</taxon>
        <taxon>Cotesia</taxon>
    </lineage>
</organism>
<evidence type="ECO:0000256" key="3">
    <source>
        <dbReference type="ARBA" id="ARBA00022912"/>
    </source>
</evidence>
<dbReference type="Gene3D" id="3.90.190.10">
    <property type="entry name" value="Protein tyrosine phosphatase superfamily"/>
    <property type="match status" value="1"/>
</dbReference>
<dbReference type="InterPro" id="IPR000387">
    <property type="entry name" value="Tyr_Pase_dom"/>
</dbReference>
<dbReference type="PROSITE" id="PS50056">
    <property type="entry name" value="TYR_PHOSPHATASE_2"/>
    <property type="match status" value="1"/>
</dbReference>
<dbReference type="EC" id="3.1.3.16" evidence="7"/>
<dbReference type="AlphaFoldDB" id="A0A8J2HDB0"/>
<comment type="catalytic activity">
    <reaction evidence="4 7">
        <text>O-phospho-L-seryl-[protein] + H2O = L-seryl-[protein] + phosphate</text>
        <dbReference type="Rhea" id="RHEA:20629"/>
        <dbReference type="Rhea" id="RHEA-COMP:9863"/>
        <dbReference type="Rhea" id="RHEA-COMP:11604"/>
        <dbReference type="ChEBI" id="CHEBI:15377"/>
        <dbReference type="ChEBI" id="CHEBI:29999"/>
        <dbReference type="ChEBI" id="CHEBI:43474"/>
        <dbReference type="ChEBI" id="CHEBI:83421"/>
        <dbReference type="EC" id="3.1.3.16"/>
    </reaction>
</comment>
<comment type="catalytic activity">
    <reaction evidence="5 7">
        <text>O-phospho-L-threonyl-[protein] + H2O = L-threonyl-[protein] + phosphate</text>
        <dbReference type="Rhea" id="RHEA:47004"/>
        <dbReference type="Rhea" id="RHEA-COMP:11060"/>
        <dbReference type="Rhea" id="RHEA-COMP:11605"/>
        <dbReference type="ChEBI" id="CHEBI:15377"/>
        <dbReference type="ChEBI" id="CHEBI:30013"/>
        <dbReference type="ChEBI" id="CHEBI:43474"/>
        <dbReference type="ChEBI" id="CHEBI:61977"/>
        <dbReference type="EC" id="3.1.3.16"/>
    </reaction>
</comment>
<dbReference type="SMART" id="SM00195">
    <property type="entry name" value="DSPc"/>
    <property type="match status" value="1"/>
</dbReference>
<comment type="function">
    <text evidence="7">Dual specificity phosphatase able to dephosphorylate phosphotyrosine, phosphoserine and phosphothreonine residues, with a preference for phosphotyrosine as a substrate.</text>
</comment>
<proteinExistence type="inferred from homology"/>
<feature type="domain" description="Tyrosine specific protein phosphatases" evidence="9">
    <location>
        <begin position="125"/>
        <end position="183"/>
    </location>
</feature>
<feature type="domain" description="Tyrosine-protein phosphatase" evidence="8">
    <location>
        <begin position="55"/>
        <end position="204"/>
    </location>
</feature>
<name>A0A8J2HDB0_COTCN</name>
<keyword evidence="3 7" id="KW-0904">Protein phosphatase</keyword>
<dbReference type="PANTHER" id="PTHR45682:SF5">
    <property type="entry name" value="DUAL SPECIFICITY PROTEIN PHOSPHATASE"/>
    <property type="match status" value="1"/>
</dbReference>
<feature type="active site" description="Phosphocysteine intermediate" evidence="6">
    <location>
        <position position="149"/>
    </location>
</feature>
<dbReference type="InterPro" id="IPR020422">
    <property type="entry name" value="TYR_PHOSPHATASE_DUAL_dom"/>
</dbReference>
<dbReference type="PRINTS" id="PR01908">
    <property type="entry name" value="ADSPHPHTASE"/>
</dbReference>
<keyword evidence="11" id="KW-1185">Reference proteome</keyword>
<dbReference type="InterPro" id="IPR000340">
    <property type="entry name" value="Dual-sp_phosphatase_cat-dom"/>
</dbReference>
<comment type="catalytic activity">
    <reaction evidence="7">
        <text>O-phospho-L-tyrosyl-[protein] + H2O = L-tyrosyl-[protein] + phosphate</text>
        <dbReference type="Rhea" id="RHEA:10684"/>
        <dbReference type="Rhea" id="RHEA-COMP:10136"/>
        <dbReference type="Rhea" id="RHEA-COMP:20101"/>
        <dbReference type="ChEBI" id="CHEBI:15377"/>
        <dbReference type="ChEBI" id="CHEBI:43474"/>
        <dbReference type="ChEBI" id="CHEBI:46858"/>
        <dbReference type="ChEBI" id="CHEBI:61978"/>
        <dbReference type="EC" id="3.1.3.48"/>
    </reaction>
</comment>
<evidence type="ECO:0000259" key="9">
    <source>
        <dbReference type="PROSITE" id="PS50056"/>
    </source>
</evidence>
<dbReference type="GO" id="GO:0005737">
    <property type="term" value="C:cytoplasm"/>
    <property type="evidence" value="ECO:0007669"/>
    <property type="project" value="TreeGrafter"/>
</dbReference>
<dbReference type="EC" id="3.1.3.48" evidence="7"/>
<dbReference type="PRINTS" id="PR01909">
    <property type="entry name" value="ADSPHPHTASEA"/>
</dbReference>
<evidence type="ECO:0000259" key="8">
    <source>
        <dbReference type="PROSITE" id="PS50054"/>
    </source>
</evidence>
<dbReference type="GO" id="GO:0004722">
    <property type="term" value="F:protein serine/threonine phosphatase activity"/>
    <property type="evidence" value="ECO:0007669"/>
    <property type="project" value="UniProtKB-EC"/>
</dbReference>
<dbReference type="InterPro" id="IPR029021">
    <property type="entry name" value="Prot-tyrosine_phosphatase-like"/>
</dbReference>
<dbReference type="EMBL" id="CAJNRD030001120">
    <property type="protein sequence ID" value="CAG5092911.1"/>
    <property type="molecule type" value="Genomic_DNA"/>
</dbReference>
<comment type="similarity">
    <text evidence="1 7">Belongs to the protein-tyrosine phosphatase family. Non-receptor class dual specificity subfamily.</text>
</comment>
<dbReference type="Proteomes" id="UP000786811">
    <property type="component" value="Unassembled WGS sequence"/>
</dbReference>
<keyword evidence="2 7" id="KW-0378">Hydrolase</keyword>
<gene>
    <name evidence="10" type="ORF">HICCMSTLAB_LOCUS6432</name>
</gene>
<protein>
    <recommendedName>
        <fullName evidence="7">Dual specificity protein phosphatase</fullName>
        <ecNumber evidence="7">3.1.3.16</ecNumber>
        <ecNumber evidence="7">3.1.3.48</ecNumber>
    </recommendedName>
</protein>
<dbReference type="PROSITE" id="PS50054">
    <property type="entry name" value="TYR_PHOSPHATASE_DUAL"/>
    <property type="match status" value="1"/>
</dbReference>
<dbReference type="OrthoDB" id="253091at2759"/>
<dbReference type="GO" id="GO:0008138">
    <property type="term" value="F:protein tyrosine/serine/threonine phosphatase activity"/>
    <property type="evidence" value="ECO:0007669"/>
    <property type="project" value="UniProtKB-UniRule"/>
</dbReference>
<accession>A0A8J2HDB0</accession>